<evidence type="ECO:0000313" key="2">
    <source>
        <dbReference type="EMBL" id="SJL18507.1"/>
    </source>
</evidence>
<accession>A0A284SBW1</accession>
<protein>
    <submittedName>
        <fullName evidence="2">Uncharacterized protein</fullName>
    </submittedName>
</protein>
<name>A0A284SBW1_ARMOS</name>
<keyword evidence="3" id="KW-1185">Reference proteome</keyword>
<feature type="region of interest" description="Disordered" evidence="1">
    <location>
        <begin position="1"/>
        <end position="65"/>
    </location>
</feature>
<dbReference type="AlphaFoldDB" id="A0A284SBW1"/>
<organism evidence="2 3">
    <name type="scientific">Armillaria ostoyae</name>
    <name type="common">Armillaria root rot fungus</name>
    <dbReference type="NCBI Taxonomy" id="47428"/>
    <lineage>
        <taxon>Eukaryota</taxon>
        <taxon>Fungi</taxon>
        <taxon>Dikarya</taxon>
        <taxon>Basidiomycota</taxon>
        <taxon>Agaricomycotina</taxon>
        <taxon>Agaricomycetes</taxon>
        <taxon>Agaricomycetidae</taxon>
        <taxon>Agaricales</taxon>
        <taxon>Marasmiineae</taxon>
        <taxon>Physalacriaceae</taxon>
        <taxon>Armillaria</taxon>
    </lineage>
</organism>
<dbReference type="EMBL" id="FUEG01000061">
    <property type="protein sequence ID" value="SJL18507.1"/>
    <property type="molecule type" value="Genomic_DNA"/>
</dbReference>
<proteinExistence type="predicted"/>
<gene>
    <name evidence="2" type="ORF">ARMOST_22098</name>
</gene>
<evidence type="ECO:0000313" key="3">
    <source>
        <dbReference type="Proteomes" id="UP000219338"/>
    </source>
</evidence>
<reference evidence="3" key="1">
    <citation type="journal article" date="2017" name="Nat. Ecol. Evol.">
        <title>Genome expansion and lineage-specific genetic innovations in the forest pathogenic fungi Armillaria.</title>
        <authorList>
            <person name="Sipos G."/>
            <person name="Prasanna A.N."/>
            <person name="Walter M.C."/>
            <person name="O'Connor E."/>
            <person name="Balint B."/>
            <person name="Krizsan K."/>
            <person name="Kiss B."/>
            <person name="Hess J."/>
            <person name="Varga T."/>
            <person name="Slot J."/>
            <person name="Riley R."/>
            <person name="Boka B."/>
            <person name="Rigling D."/>
            <person name="Barry K."/>
            <person name="Lee J."/>
            <person name="Mihaltcheva S."/>
            <person name="LaButti K."/>
            <person name="Lipzen A."/>
            <person name="Waldron R."/>
            <person name="Moloney N.M."/>
            <person name="Sperisen C."/>
            <person name="Kredics L."/>
            <person name="Vagvoelgyi C."/>
            <person name="Patrignani A."/>
            <person name="Fitzpatrick D."/>
            <person name="Nagy I."/>
            <person name="Doyle S."/>
            <person name="Anderson J.B."/>
            <person name="Grigoriev I.V."/>
            <person name="Gueldener U."/>
            <person name="Muensterkoetter M."/>
            <person name="Nagy L.G."/>
        </authorList>
    </citation>
    <scope>NUCLEOTIDE SEQUENCE [LARGE SCALE GENOMIC DNA]</scope>
    <source>
        <strain evidence="3">C18/9</strain>
    </source>
</reference>
<evidence type="ECO:0000256" key="1">
    <source>
        <dbReference type="SAM" id="MobiDB-lite"/>
    </source>
</evidence>
<sequence length="141" mass="15052">MSVAQDPVPDVHDDHDFSSTANGVDEKLAAPSPPSSVVIPTSIFKKEKDARHNSQALKEDLDEDKMEDVSVVPLSLQQINGNKGPSKSQMIGGPGGRLILPPNIYSSGAASKSHALQPTGLGNMSAEFHKRERSLLETLLV</sequence>
<dbReference type="STRING" id="47428.A0A284SBW1"/>
<dbReference type="Proteomes" id="UP000219338">
    <property type="component" value="Unassembled WGS sequence"/>
</dbReference>